<evidence type="ECO:0000256" key="2">
    <source>
        <dbReference type="ARBA" id="ARBA00022448"/>
    </source>
</evidence>
<feature type="transmembrane region" description="Helical" evidence="7">
    <location>
        <begin position="94"/>
        <end position="116"/>
    </location>
</feature>
<dbReference type="PANTHER" id="PTHR30151">
    <property type="entry name" value="ALKANE SULFONATE ABC TRANSPORTER-RELATED, MEMBRANE SUBUNIT"/>
    <property type="match status" value="1"/>
</dbReference>
<keyword evidence="10" id="KW-1185">Reference proteome</keyword>
<evidence type="ECO:0000256" key="6">
    <source>
        <dbReference type="ARBA" id="ARBA00023136"/>
    </source>
</evidence>
<evidence type="ECO:0000256" key="4">
    <source>
        <dbReference type="ARBA" id="ARBA00022692"/>
    </source>
</evidence>
<accession>A0A941APV5</accession>
<dbReference type="GO" id="GO:0055085">
    <property type="term" value="P:transmembrane transport"/>
    <property type="evidence" value="ECO:0007669"/>
    <property type="project" value="InterPro"/>
</dbReference>
<feature type="transmembrane region" description="Helical" evidence="7">
    <location>
        <begin position="7"/>
        <end position="25"/>
    </location>
</feature>
<comment type="caution">
    <text evidence="9">The sequence shown here is derived from an EMBL/GenBank/DDBJ whole genome shotgun (WGS) entry which is preliminary data.</text>
</comment>
<evidence type="ECO:0000259" key="8">
    <source>
        <dbReference type="PROSITE" id="PS50928"/>
    </source>
</evidence>
<protein>
    <submittedName>
        <fullName evidence="9">ABC transporter permease</fullName>
    </submittedName>
</protein>
<dbReference type="InterPro" id="IPR000515">
    <property type="entry name" value="MetI-like"/>
</dbReference>
<sequence>MKKTSVYSLSIFIIILVIWEATVHLRDISQIILPSPSAVAMNLVQHTQSGYFLPHIMTTLIEVLGGFLVGSMIGIGLGFLVAQSKTAQEILHPYIIASQAMPKLALAPLLVLWFGFGYTPKMMIVALVCFFPLFESTVTGLSYVSQEKLALFRSLRATSFQTLIKLRVPTAMPYIFSGLRVSIVLSVVGAVVAEFIGANKGLGALIIASQGMLNTTLMFSVFILLTVMGIILYQMINLIERLFFKKYSYSRGRQT</sequence>
<evidence type="ECO:0000256" key="1">
    <source>
        <dbReference type="ARBA" id="ARBA00004651"/>
    </source>
</evidence>
<dbReference type="EMBL" id="JAGKSQ010000004">
    <property type="protein sequence ID" value="MBP3951927.1"/>
    <property type="molecule type" value="Genomic_DNA"/>
</dbReference>
<reference evidence="9" key="1">
    <citation type="submission" date="2021-03" db="EMBL/GenBank/DDBJ databases">
        <title>Bacillus suaedae sp. nov., isolated from Suaeda aralocaspica.</title>
        <authorList>
            <person name="Lei R.F.R."/>
        </authorList>
    </citation>
    <scope>NUCLEOTIDE SEQUENCE</scope>
    <source>
        <strain evidence="9">YZJH907-2</strain>
    </source>
</reference>
<proteinExistence type="inferred from homology"/>
<name>A0A941APV5_9BACI</name>
<evidence type="ECO:0000256" key="5">
    <source>
        <dbReference type="ARBA" id="ARBA00022989"/>
    </source>
</evidence>
<comment type="similarity">
    <text evidence="7">Belongs to the binding-protein-dependent transport system permease family.</text>
</comment>
<keyword evidence="2 7" id="KW-0813">Transport</keyword>
<dbReference type="Pfam" id="PF00528">
    <property type="entry name" value="BPD_transp_1"/>
    <property type="match status" value="1"/>
</dbReference>
<dbReference type="RefSeq" id="WP_210597605.1">
    <property type="nucleotide sequence ID" value="NZ_JAGKSQ010000004.1"/>
</dbReference>
<dbReference type="CDD" id="cd06261">
    <property type="entry name" value="TM_PBP2"/>
    <property type="match status" value="1"/>
</dbReference>
<keyword evidence="6 7" id="KW-0472">Membrane</keyword>
<organism evidence="9 10">
    <name type="scientific">Halalkalibacter suaedae</name>
    <dbReference type="NCBI Taxonomy" id="2822140"/>
    <lineage>
        <taxon>Bacteria</taxon>
        <taxon>Bacillati</taxon>
        <taxon>Bacillota</taxon>
        <taxon>Bacilli</taxon>
        <taxon>Bacillales</taxon>
        <taxon>Bacillaceae</taxon>
        <taxon>Halalkalibacter</taxon>
    </lineage>
</organism>
<feature type="domain" description="ABC transmembrane type-1" evidence="8">
    <location>
        <begin position="56"/>
        <end position="240"/>
    </location>
</feature>
<dbReference type="InterPro" id="IPR035906">
    <property type="entry name" value="MetI-like_sf"/>
</dbReference>
<dbReference type="PANTHER" id="PTHR30151:SF20">
    <property type="entry name" value="ABC TRANSPORTER PERMEASE PROTEIN HI_0355-RELATED"/>
    <property type="match status" value="1"/>
</dbReference>
<keyword evidence="4 7" id="KW-0812">Transmembrane</keyword>
<keyword evidence="5 7" id="KW-1133">Transmembrane helix</keyword>
<dbReference type="PROSITE" id="PS50928">
    <property type="entry name" value="ABC_TM1"/>
    <property type="match status" value="1"/>
</dbReference>
<keyword evidence="3" id="KW-1003">Cell membrane</keyword>
<evidence type="ECO:0000313" key="10">
    <source>
        <dbReference type="Proteomes" id="UP000678228"/>
    </source>
</evidence>
<comment type="subcellular location">
    <subcellularLocation>
        <location evidence="1 7">Cell membrane</location>
        <topology evidence="1 7">Multi-pass membrane protein</topology>
    </subcellularLocation>
</comment>
<evidence type="ECO:0000256" key="7">
    <source>
        <dbReference type="RuleBase" id="RU363032"/>
    </source>
</evidence>
<evidence type="ECO:0000313" key="9">
    <source>
        <dbReference type="EMBL" id="MBP3951927.1"/>
    </source>
</evidence>
<feature type="transmembrane region" description="Helical" evidence="7">
    <location>
        <begin position="122"/>
        <end position="144"/>
    </location>
</feature>
<dbReference type="Gene3D" id="1.10.3720.10">
    <property type="entry name" value="MetI-like"/>
    <property type="match status" value="1"/>
</dbReference>
<dbReference type="AlphaFoldDB" id="A0A941APV5"/>
<feature type="transmembrane region" description="Helical" evidence="7">
    <location>
        <begin position="174"/>
        <end position="197"/>
    </location>
</feature>
<feature type="transmembrane region" description="Helical" evidence="7">
    <location>
        <begin position="60"/>
        <end position="82"/>
    </location>
</feature>
<feature type="transmembrane region" description="Helical" evidence="7">
    <location>
        <begin position="217"/>
        <end position="236"/>
    </location>
</feature>
<gene>
    <name evidence="9" type="ORF">J7W16_12370</name>
</gene>
<evidence type="ECO:0000256" key="3">
    <source>
        <dbReference type="ARBA" id="ARBA00022475"/>
    </source>
</evidence>
<dbReference type="GO" id="GO:0005886">
    <property type="term" value="C:plasma membrane"/>
    <property type="evidence" value="ECO:0007669"/>
    <property type="project" value="UniProtKB-SubCell"/>
</dbReference>
<dbReference type="SUPFAM" id="SSF161098">
    <property type="entry name" value="MetI-like"/>
    <property type="match status" value="1"/>
</dbReference>
<dbReference type="Proteomes" id="UP000678228">
    <property type="component" value="Unassembled WGS sequence"/>
</dbReference>